<reference evidence="2 3" key="1">
    <citation type="submission" date="2017-12" db="EMBL/GenBank/DDBJ databases">
        <authorList>
            <person name="Hurst M.R.H."/>
        </authorList>
    </citation>
    <scope>NUCLEOTIDE SEQUENCE [LARGE SCALE GENOMIC DNA]</scope>
    <source>
        <strain evidence="2 3">BM15</strain>
    </source>
</reference>
<gene>
    <name evidence="2" type="ORF">CUV01_01335</name>
</gene>
<keyword evidence="1" id="KW-0812">Transmembrane</keyword>
<feature type="transmembrane region" description="Helical" evidence="1">
    <location>
        <begin position="91"/>
        <end position="111"/>
    </location>
</feature>
<protein>
    <submittedName>
        <fullName evidence="2">Uncharacterized protein</fullName>
    </submittedName>
</protein>
<accession>A0A2K9EBE4</accession>
<feature type="transmembrane region" description="Helical" evidence="1">
    <location>
        <begin position="35"/>
        <end position="55"/>
    </location>
</feature>
<keyword evidence="1" id="KW-0472">Membrane</keyword>
<organism evidence="2 3">
    <name type="scientific">Paracoccus tegillarcae</name>
    <dbReference type="NCBI Taxonomy" id="1529068"/>
    <lineage>
        <taxon>Bacteria</taxon>
        <taxon>Pseudomonadati</taxon>
        <taxon>Pseudomonadota</taxon>
        <taxon>Alphaproteobacteria</taxon>
        <taxon>Rhodobacterales</taxon>
        <taxon>Paracoccaceae</taxon>
        <taxon>Paracoccus</taxon>
    </lineage>
</organism>
<dbReference type="EMBL" id="CP025408">
    <property type="protein sequence ID" value="AUH32218.1"/>
    <property type="molecule type" value="Genomic_DNA"/>
</dbReference>
<dbReference type="AlphaFoldDB" id="A0A2K9EBE4"/>
<feature type="transmembrane region" description="Helical" evidence="1">
    <location>
        <begin position="67"/>
        <end position="85"/>
    </location>
</feature>
<sequence>MGVANAIVWHPPVVRTFPAGLTGWPVWWPSAPGRFLAWNQPIWGAAGALAYALVWRGLGGPIRWSRVVVLWAGMVSAIILLGLMVRDGLIGFGHATAAAFWLYGLIGLFSVRDWVIR</sequence>
<keyword evidence="3" id="KW-1185">Reference proteome</keyword>
<proteinExistence type="predicted"/>
<dbReference type="KEGG" id="paro:CUV01_01335"/>
<name>A0A2K9EBE4_9RHOB</name>
<evidence type="ECO:0000313" key="2">
    <source>
        <dbReference type="EMBL" id="AUH32218.1"/>
    </source>
</evidence>
<evidence type="ECO:0000313" key="3">
    <source>
        <dbReference type="Proteomes" id="UP000233742"/>
    </source>
</evidence>
<dbReference type="Proteomes" id="UP000233742">
    <property type="component" value="Chromosome"/>
</dbReference>
<evidence type="ECO:0000256" key="1">
    <source>
        <dbReference type="SAM" id="Phobius"/>
    </source>
</evidence>
<keyword evidence="1" id="KW-1133">Transmembrane helix</keyword>